<accession>A0A0G4G8Q0</accession>
<dbReference type="EMBL" id="CDMZ01000987">
    <property type="protein sequence ID" value="CEM25195.1"/>
    <property type="molecule type" value="Genomic_DNA"/>
</dbReference>
<name>A0A0G4G8Q0_9ALVE</name>
<feature type="signal peptide" evidence="1">
    <location>
        <begin position="1"/>
        <end position="23"/>
    </location>
</feature>
<organism evidence="2">
    <name type="scientific">Chromera velia CCMP2878</name>
    <dbReference type="NCBI Taxonomy" id="1169474"/>
    <lineage>
        <taxon>Eukaryota</taxon>
        <taxon>Sar</taxon>
        <taxon>Alveolata</taxon>
        <taxon>Colpodellida</taxon>
        <taxon>Chromeraceae</taxon>
        <taxon>Chromera</taxon>
    </lineage>
</organism>
<evidence type="ECO:0000313" key="2">
    <source>
        <dbReference type="EMBL" id="CEM25195.1"/>
    </source>
</evidence>
<proteinExistence type="predicted"/>
<reference evidence="2" key="1">
    <citation type="submission" date="2014-11" db="EMBL/GenBank/DDBJ databases">
        <authorList>
            <person name="Otto D Thomas"/>
            <person name="Naeem Raeece"/>
        </authorList>
    </citation>
    <scope>NUCLEOTIDE SEQUENCE</scope>
</reference>
<dbReference type="SUPFAM" id="SSF49599">
    <property type="entry name" value="TRAF domain-like"/>
    <property type="match status" value="1"/>
</dbReference>
<feature type="chain" id="PRO_5005189661" evidence="1">
    <location>
        <begin position="24"/>
        <end position="135"/>
    </location>
</feature>
<protein>
    <submittedName>
        <fullName evidence="2">Uncharacterized protein</fullName>
    </submittedName>
</protein>
<dbReference type="AlphaFoldDB" id="A0A0G4G8Q0"/>
<sequence length="135" mass="14855">MCLCGPVSLTLFVSLLLPGFRFCLNVYPKGQTDPNPTIFSSREDRVALFLHKLDDYKGTVTCNVELTNGEAHMSFPIFFSQIDVGAGFGRKYFAKTEELYSAAQKTEGGAVEFRVQLSAPRSNRKSLASVVTGYA</sequence>
<gene>
    <name evidence="2" type="ORF">Cvel_20774</name>
</gene>
<dbReference type="PhylomeDB" id="A0A0G4G8Q0"/>
<evidence type="ECO:0000256" key="1">
    <source>
        <dbReference type="SAM" id="SignalP"/>
    </source>
</evidence>
<dbReference type="VEuPathDB" id="CryptoDB:Cvel_20774"/>
<keyword evidence="1" id="KW-0732">Signal</keyword>